<dbReference type="FunFam" id="1.10.510.10:FF:000624">
    <property type="entry name" value="Mitogen-activated protein kinase"/>
    <property type="match status" value="1"/>
</dbReference>
<reference evidence="9" key="1">
    <citation type="submission" date="2023-01" db="EMBL/GenBank/DDBJ databases">
        <title>Metagenome sequencing of chrysophaentin producing Chrysophaeum taylorii.</title>
        <authorList>
            <person name="Davison J."/>
            <person name="Bewley C."/>
        </authorList>
    </citation>
    <scope>NUCLEOTIDE SEQUENCE</scope>
    <source>
        <strain evidence="9">NIES-1699</strain>
    </source>
</reference>
<dbReference type="PROSITE" id="PS50011">
    <property type="entry name" value="PROTEIN_KINASE_DOM"/>
    <property type="match status" value="1"/>
</dbReference>
<dbReference type="SUPFAM" id="SSF56112">
    <property type="entry name" value="Protein kinase-like (PK-like)"/>
    <property type="match status" value="1"/>
</dbReference>
<evidence type="ECO:0000256" key="3">
    <source>
        <dbReference type="ARBA" id="ARBA00022741"/>
    </source>
</evidence>
<organism evidence="9 10">
    <name type="scientific">Chrysophaeum taylorii</name>
    <dbReference type="NCBI Taxonomy" id="2483200"/>
    <lineage>
        <taxon>Eukaryota</taxon>
        <taxon>Sar</taxon>
        <taxon>Stramenopiles</taxon>
        <taxon>Ochrophyta</taxon>
        <taxon>Pelagophyceae</taxon>
        <taxon>Pelagomonadales</taxon>
        <taxon>Pelagomonadaceae</taxon>
        <taxon>Chrysophaeum</taxon>
    </lineage>
</organism>
<dbReference type="InterPro" id="IPR011009">
    <property type="entry name" value="Kinase-like_dom_sf"/>
</dbReference>
<keyword evidence="10" id="KW-1185">Reference proteome</keyword>
<dbReference type="InterPro" id="IPR050117">
    <property type="entry name" value="MAPK"/>
</dbReference>
<dbReference type="AlphaFoldDB" id="A0AAD7UK15"/>
<accession>A0AAD7UK15</accession>
<keyword evidence="2" id="KW-0808">Transferase</keyword>
<proteinExistence type="inferred from homology"/>
<keyword evidence="3 6" id="KW-0547">Nucleotide-binding</keyword>
<keyword evidence="1 7" id="KW-0723">Serine/threonine-protein kinase</keyword>
<keyword evidence="4" id="KW-0418">Kinase</keyword>
<evidence type="ECO:0000256" key="6">
    <source>
        <dbReference type="PROSITE-ProRule" id="PRU10141"/>
    </source>
</evidence>
<dbReference type="PROSITE" id="PS00108">
    <property type="entry name" value="PROTEIN_KINASE_ST"/>
    <property type="match status" value="1"/>
</dbReference>
<dbReference type="InterPro" id="IPR008271">
    <property type="entry name" value="Ser/Thr_kinase_AS"/>
</dbReference>
<feature type="domain" description="Protein kinase" evidence="8">
    <location>
        <begin position="24"/>
        <end position="347"/>
    </location>
</feature>
<feature type="binding site" evidence="6">
    <location>
        <position position="55"/>
    </location>
    <ligand>
        <name>ATP</name>
        <dbReference type="ChEBI" id="CHEBI:30616"/>
    </ligand>
</feature>
<dbReference type="InterPro" id="IPR017441">
    <property type="entry name" value="Protein_kinase_ATP_BS"/>
</dbReference>
<evidence type="ECO:0000259" key="8">
    <source>
        <dbReference type="PROSITE" id="PS50011"/>
    </source>
</evidence>
<dbReference type="Proteomes" id="UP001230188">
    <property type="component" value="Unassembled WGS sequence"/>
</dbReference>
<comment type="similarity">
    <text evidence="7">Belongs to the protein kinase superfamily.</text>
</comment>
<evidence type="ECO:0000313" key="10">
    <source>
        <dbReference type="Proteomes" id="UP001230188"/>
    </source>
</evidence>
<dbReference type="Gene3D" id="1.10.510.10">
    <property type="entry name" value="Transferase(Phosphotransferase) domain 1"/>
    <property type="match status" value="1"/>
</dbReference>
<gene>
    <name evidence="9" type="ORF">CTAYLR_009418</name>
</gene>
<comment type="caution">
    <text evidence="9">The sequence shown here is derived from an EMBL/GenBank/DDBJ whole genome shotgun (WGS) entry which is preliminary data.</text>
</comment>
<evidence type="ECO:0000256" key="1">
    <source>
        <dbReference type="ARBA" id="ARBA00022527"/>
    </source>
</evidence>
<protein>
    <recommendedName>
        <fullName evidence="8">Protein kinase domain-containing protein</fullName>
    </recommendedName>
</protein>
<evidence type="ECO:0000256" key="7">
    <source>
        <dbReference type="RuleBase" id="RU000304"/>
    </source>
</evidence>
<dbReference type="InterPro" id="IPR000719">
    <property type="entry name" value="Prot_kinase_dom"/>
</dbReference>
<dbReference type="EMBL" id="JAQMWT010000173">
    <property type="protein sequence ID" value="KAJ8608333.1"/>
    <property type="molecule type" value="Genomic_DNA"/>
</dbReference>
<sequence>MVCVAVDSGVEFCGIEWKLPDSRYKLRNRLGYGVNGVVVSAVDTWEGDAPVAIKKIIFDDHTDEARRVLREVRLLRCLDHPNVLELLRAVVVSSEEEDECSSSSSKALRRSSTYELYLVTELLSTDLQRIIAAIANQESSSEGNGAATRTTFSLRPEQCQYLVYQLLCGVRYIGSAGVLHRDLKPANVLIEVRTCQVRICDFGLARADAVVDDMESGSAMTEYVVTRHYRAPELLLGVRYGHPADLWSVGCILAEVLAPRKGVLFPGSERREMLACITRLRGRPEDLGFVTNPHARDFLLSLPAAPGASLGDHLGVGVPAQALDLLDQLLQFDPADRIIDAISHPYLAWARRRVGAGAAALERPAPSRVSLADVEAPDAPLPQILFQEVRL</sequence>
<dbReference type="PANTHER" id="PTHR24055">
    <property type="entry name" value="MITOGEN-ACTIVATED PROTEIN KINASE"/>
    <property type="match status" value="1"/>
</dbReference>
<dbReference type="PROSITE" id="PS00107">
    <property type="entry name" value="PROTEIN_KINASE_ATP"/>
    <property type="match status" value="1"/>
</dbReference>
<dbReference type="SMART" id="SM00220">
    <property type="entry name" value="S_TKc"/>
    <property type="match status" value="1"/>
</dbReference>
<evidence type="ECO:0000256" key="2">
    <source>
        <dbReference type="ARBA" id="ARBA00022679"/>
    </source>
</evidence>
<keyword evidence="5 6" id="KW-0067">ATP-binding</keyword>
<dbReference type="GO" id="GO:0004674">
    <property type="term" value="F:protein serine/threonine kinase activity"/>
    <property type="evidence" value="ECO:0007669"/>
    <property type="project" value="UniProtKB-KW"/>
</dbReference>
<evidence type="ECO:0000256" key="4">
    <source>
        <dbReference type="ARBA" id="ARBA00022777"/>
    </source>
</evidence>
<evidence type="ECO:0000256" key="5">
    <source>
        <dbReference type="ARBA" id="ARBA00022840"/>
    </source>
</evidence>
<evidence type="ECO:0000313" key="9">
    <source>
        <dbReference type="EMBL" id="KAJ8608333.1"/>
    </source>
</evidence>
<dbReference type="Pfam" id="PF00069">
    <property type="entry name" value="Pkinase"/>
    <property type="match status" value="1"/>
</dbReference>
<dbReference type="Gene3D" id="3.30.200.20">
    <property type="entry name" value="Phosphorylase Kinase, domain 1"/>
    <property type="match status" value="1"/>
</dbReference>
<dbReference type="GO" id="GO:0005524">
    <property type="term" value="F:ATP binding"/>
    <property type="evidence" value="ECO:0007669"/>
    <property type="project" value="UniProtKB-UniRule"/>
</dbReference>
<name>A0AAD7UK15_9STRA</name>